<gene>
    <name evidence="1" type="ORF">BV25DRAFT_1835146</name>
</gene>
<keyword evidence="2" id="KW-1185">Reference proteome</keyword>
<dbReference type="Proteomes" id="UP000814140">
    <property type="component" value="Unassembled WGS sequence"/>
</dbReference>
<proteinExistence type="predicted"/>
<protein>
    <submittedName>
        <fullName evidence="1">Uncharacterized protein</fullName>
    </submittedName>
</protein>
<reference evidence="1" key="2">
    <citation type="journal article" date="2022" name="New Phytol.">
        <title>Evolutionary transition to the ectomycorrhizal habit in the genomes of a hyperdiverse lineage of mushroom-forming fungi.</title>
        <authorList>
            <person name="Looney B."/>
            <person name="Miyauchi S."/>
            <person name="Morin E."/>
            <person name="Drula E."/>
            <person name="Courty P.E."/>
            <person name="Kohler A."/>
            <person name="Kuo A."/>
            <person name="LaButti K."/>
            <person name="Pangilinan J."/>
            <person name="Lipzen A."/>
            <person name="Riley R."/>
            <person name="Andreopoulos W."/>
            <person name="He G."/>
            <person name="Johnson J."/>
            <person name="Nolan M."/>
            <person name="Tritt A."/>
            <person name="Barry K.W."/>
            <person name="Grigoriev I.V."/>
            <person name="Nagy L.G."/>
            <person name="Hibbett D."/>
            <person name="Henrissat B."/>
            <person name="Matheny P.B."/>
            <person name="Labbe J."/>
            <person name="Martin F.M."/>
        </authorList>
    </citation>
    <scope>NUCLEOTIDE SEQUENCE</scope>
    <source>
        <strain evidence="1">HHB10654</strain>
    </source>
</reference>
<organism evidence="1 2">
    <name type="scientific">Artomyces pyxidatus</name>
    <dbReference type="NCBI Taxonomy" id="48021"/>
    <lineage>
        <taxon>Eukaryota</taxon>
        <taxon>Fungi</taxon>
        <taxon>Dikarya</taxon>
        <taxon>Basidiomycota</taxon>
        <taxon>Agaricomycotina</taxon>
        <taxon>Agaricomycetes</taxon>
        <taxon>Russulales</taxon>
        <taxon>Auriscalpiaceae</taxon>
        <taxon>Artomyces</taxon>
    </lineage>
</organism>
<dbReference type="EMBL" id="MU277190">
    <property type="protein sequence ID" value="KAI0067494.1"/>
    <property type="molecule type" value="Genomic_DNA"/>
</dbReference>
<accession>A0ACB8TGG3</accession>
<sequence length="197" mass="22152">MSAPWIMGIRRDAIRRVSALKCTPLENREEEDMRTSRERLKCRLSVARDDKLSFGTELDPNTNKQVDASVTAGLTESDHHLQAPLSLFSLARFALNLISGLTDLGLSVCELQESSNGLLSTPTADFVDATRSIPEAHSNCYELHDINAEASLRLVQFPGIGRQSYNKYVAYLAHMESLGAHAHDHYVFFLTYFFPRY</sequence>
<evidence type="ECO:0000313" key="1">
    <source>
        <dbReference type="EMBL" id="KAI0067494.1"/>
    </source>
</evidence>
<evidence type="ECO:0000313" key="2">
    <source>
        <dbReference type="Proteomes" id="UP000814140"/>
    </source>
</evidence>
<name>A0ACB8TGG3_9AGAM</name>
<reference evidence="1" key="1">
    <citation type="submission" date="2021-03" db="EMBL/GenBank/DDBJ databases">
        <authorList>
            <consortium name="DOE Joint Genome Institute"/>
            <person name="Ahrendt S."/>
            <person name="Looney B.P."/>
            <person name="Miyauchi S."/>
            <person name="Morin E."/>
            <person name="Drula E."/>
            <person name="Courty P.E."/>
            <person name="Chicoki N."/>
            <person name="Fauchery L."/>
            <person name="Kohler A."/>
            <person name="Kuo A."/>
            <person name="Labutti K."/>
            <person name="Pangilinan J."/>
            <person name="Lipzen A."/>
            <person name="Riley R."/>
            <person name="Andreopoulos W."/>
            <person name="He G."/>
            <person name="Johnson J."/>
            <person name="Barry K.W."/>
            <person name="Grigoriev I.V."/>
            <person name="Nagy L."/>
            <person name="Hibbett D."/>
            <person name="Henrissat B."/>
            <person name="Matheny P.B."/>
            <person name="Labbe J."/>
            <person name="Martin F."/>
        </authorList>
    </citation>
    <scope>NUCLEOTIDE SEQUENCE</scope>
    <source>
        <strain evidence="1">HHB10654</strain>
    </source>
</reference>
<comment type="caution">
    <text evidence="1">The sequence shown here is derived from an EMBL/GenBank/DDBJ whole genome shotgun (WGS) entry which is preliminary data.</text>
</comment>